<accession>A0A232M7D7</accession>
<reference evidence="1 2" key="1">
    <citation type="journal article" date="2015" name="Environ. Microbiol.">
        <title>Metagenome sequence of Elaphomyces granulatus from sporocarp tissue reveals Ascomycota ectomycorrhizal fingerprints of genome expansion and a Proteobacteria-rich microbiome.</title>
        <authorList>
            <person name="Quandt C.A."/>
            <person name="Kohler A."/>
            <person name="Hesse C.N."/>
            <person name="Sharpton T.J."/>
            <person name="Martin F."/>
            <person name="Spatafora J.W."/>
        </authorList>
    </citation>
    <scope>NUCLEOTIDE SEQUENCE [LARGE SCALE GENOMIC DNA]</scope>
    <source>
        <strain evidence="1 2">OSC145934</strain>
    </source>
</reference>
<comment type="caution">
    <text evidence="1">The sequence shown here is derived from an EMBL/GenBank/DDBJ whole genome shotgun (WGS) entry which is preliminary data.</text>
</comment>
<evidence type="ECO:0000313" key="1">
    <source>
        <dbReference type="EMBL" id="OXV12027.1"/>
    </source>
</evidence>
<protein>
    <submittedName>
        <fullName evidence="1">Uncharacterized protein</fullName>
    </submittedName>
</protein>
<proteinExistence type="predicted"/>
<gene>
    <name evidence="1" type="ORF">Egran_00211</name>
</gene>
<dbReference type="AlphaFoldDB" id="A0A232M7D7"/>
<sequence>MNKIKAKSQKSPDKSSDIARYLNMYEKKKDWIFSWWVIQM</sequence>
<keyword evidence="2" id="KW-1185">Reference proteome</keyword>
<evidence type="ECO:0000313" key="2">
    <source>
        <dbReference type="Proteomes" id="UP000243515"/>
    </source>
</evidence>
<name>A0A232M7D7_9EURO</name>
<dbReference type="OrthoDB" id="2976890at2759"/>
<dbReference type="EMBL" id="NPHW01002176">
    <property type="protein sequence ID" value="OXV12027.1"/>
    <property type="molecule type" value="Genomic_DNA"/>
</dbReference>
<organism evidence="1 2">
    <name type="scientific">Elaphomyces granulatus</name>
    <dbReference type="NCBI Taxonomy" id="519963"/>
    <lineage>
        <taxon>Eukaryota</taxon>
        <taxon>Fungi</taxon>
        <taxon>Dikarya</taxon>
        <taxon>Ascomycota</taxon>
        <taxon>Pezizomycotina</taxon>
        <taxon>Eurotiomycetes</taxon>
        <taxon>Eurotiomycetidae</taxon>
        <taxon>Eurotiales</taxon>
        <taxon>Elaphomycetaceae</taxon>
        <taxon>Elaphomyces</taxon>
    </lineage>
</organism>
<dbReference type="Proteomes" id="UP000243515">
    <property type="component" value="Unassembled WGS sequence"/>
</dbReference>
<feature type="non-terminal residue" evidence="1">
    <location>
        <position position="40"/>
    </location>
</feature>